<accession>A0A8J5JR83</accession>
<gene>
    <name evidence="1" type="ORF">Hamer_G018825</name>
</gene>
<reference evidence="1" key="1">
    <citation type="journal article" date="2021" name="Sci. Adv.">
        <title>The American lobster genome reveals insights on longevity, neural, and immune adaptations.</title>
        <authorList>
            <person name="Polinski J.M."/>
            <person name="Zimin A.V."/>
            <person name="Clark K.F."/>
            <person name="Kohn A.B."/>
            <person name="Sadowski N."/>
            <person name="Timp W."/>
            <person name="Ptitsyn A."/>
            <person name="Khanna P."/>
            <person name="Romanova D.Y."/>
            <person name="Williams P."/>
            <person name="Greenwood S.J."/>
            <person name="Moroz L.L."/>
            <person name="Walt D.R."/>
            <person name="Bodnar A.G."/>
        </authorList>
    </citation>
    <scope>NUCLEOTIDE SEQUENCE</scope>
    <source>
        <strain evidence="1">GMGI-L3</strain>
    </source>
</reference>
<evidence type="ECO:0000313" key="1">
    <source>
        <dbReference type="EMBL" id="KAG7157749.1"/>
    </source>
</evidence>
<dbReference type="Proteomes" id="UP000747542">
    <property type="component" value="Unassembled WGS sequence"/>
</dbReference>
<sequence length="163" mass="18002">MVIVKVLCVCVCYRAVSQLEALIRPCMYPAPATCHRQRSWCTRFICLLATTWPTFLPATRHTSPRATRRTFHLATCPTRTRPTRTSTTFDAEIAMCTPPSRRTLVTWQTTTRAARDLGFIPSLSLAPCQTIWRITLAQAATVEALVGDSRVGGGAAHGAPQRT</sequence>
<organism evidence="1 2">
    <name type="scientific">Homarus americanus</name>
    <name type="common">American lobster</name>
    <dbReference type="NCBI Taxonomy" id="6706"/>
    <lineage>
        <taxon>Eukaryota</taxon>
        <taxon>Metazoa</taxon>
        <taxon>Ecdysozoa</taxon>
        <taxon>Arthropoda</taxon>
        <taxon>Crustacea</taxon>
        <taxon>Multicrustacea</taxon>
        <taxon>Malacostraca</taxon>
        <taxon>Eumalacostraca</taxon>
        <taxon>Eucarida</taxon>
        <taxon>Decapoda</taxon>
        <taxon>Pleocyemata</taxon>
        <taxon>Astacidea</taxon>
        <taxon>Nephropoidea</taxon>
        <taxon>Nephropidae</taxon>
        <taxon>Homarus</taxon>
    </lineage>
</organism>
<name>A0A8J5JR83_HOMAM</name>
<proteinExistence type="predicted"/>
<comment type="caution">
    <text evidence="1">The sequence shown here is derived from an EMBL/GenBank/DDBJ whole genome shotgun (WGS) entry which is preliminary data.</text>
</comment>
<keyword evidence="2" id="KW-1185">Reference proteome</keyword>
<protein>
    <submittedName>
        <fullName evidence="1">Uncharacterized protein</fullName>
    </submittedName>
</protein>
<dbReference type="AlphaFoldDB" id="A0A8J5JR83"/>
<evidence type="ECO:0000313" key="2">
    <source>
        <dbReference type="Proteomes" id="UP000747542"/>
    </source>
</evidence>
<dbReference type="EMBL" id="JAHLQT010036987">
    <property type="protein sequence ID" value="KAG7157749.1"/>
    <property type="molecule type" value="Genomic_DNA"/>
</dbReference>